<dbReference type="EMBL" id="OBMM01000003">
    <property type="protein sequence ID" value="SOC21352.1"/>
    <property type="molecule type" value="Genomic_DNA"/>
</dbReference>
<gene>
    <name evidence="1" type="ORF">SAMN05428964_103382</name>
</gene>
<dbReference type="AlphaFoldDB" id="A0A285TH37"/>
<proteinExistence type="predicted"/>
<protein>
    <submittedName>
        <fullName evidence="1">Uncharacterized protein</fullName>
    </submittedName>
</protein>
<accession>A0A285TH37</accession>
<evidence type="ECO:0000313" key="2">
    <source>
        <dbReference type="Proteomes" id="UP000219068"/>
    </source>
</evidence>
<dbReference type="Proteomes" id="UP000219068">
    <property type="component" value="Unassembled WGS sequence"/>
</dbReference>
<dbReference type="RefSeq" id="WP_097052167.1">
    <property type="nucleotide sequence ID" value="NZ_OBMM01000003.1"/>
</dbReference>
<organism evidence="1 2">
    <name type="scientific">Thalassospira xiamenensis</name>
    <dbReference type="NCBI Taxonomy" id="220697"/>
    <lineage>
        <taxon>Bacteria</taxon>
        <taxon>Pseudomonadati</taxon>
        <taxon>Pseudomonadota</taxon>
        <taxon>Alphaproteobacteria</taxon>
        <taxon>Rhodospirillales</taxon>
        <taxon>Thalassospiraceae</taxon>
        <taxon>Thalassospira</taxon>
    </lineage>
</organism>
<reference evidence="1 2" key="1">
    <citation type="submission" date="2017-08" db="EMBL/GenBank/DDBJ databases">
        <authorList>
            <person name="de Groot N.N."/>
        </authorList>
    </citation>
    <scope>NUCLEOTIDE SEQUENCE [LARGE SCALE GENOMIC DNA]</scope>
    <source>
        <strain evidence="1 2">USBA 78</strain>
    </source>
</reference>
<evidence type="ECO:0000313" key="1">
    <source>
        <dbReference type="EMBL" id="SOC21352.1"/>
    </source>
</evidence>
<name>A0A285TH37_9PROT</name>
<sequence length="134" mass="15010">MTSKYSQMSPCRPLAICSPYAVLPDIDALVMNSSGLTFNEALADGDHGYCLAWTKNVGVTVIRYVNVIHDRDQNPTLLSAPVVPRLCMNSKPLRHGYIFNEGERRAMVEFMLEHLLHQHKEMEPNSNAIANPTL</sequence>